<feature type="domain" description="Transposase IS116/IS110/IS902 C-terminal" evidence="2">
    <location>
        <begin position="303"/>
        <end position="387"/>
    </location>
</feature>
<gene>
    <name evidence="3" type="ORF">FHX52_4509</name>
</gene>
<dbReference type="AlphaFoldDB" id="A0A543PMG5"/>
<dbReference type="NCBIfam" id="NF033542">
    <property type="entry name" value="transpos_IS110"/>
    <property type="match status" value="1"/>
</dbReference>
<evidence type="ECO:0000259" key="2">
    <source>
        <dbReference type="Pfam" id="PF02371"/>
    </source>
</evidence>
<dbReference type="GO" id="GO:0006313">
    <property type="term" value="P:DNA transposition"/>
    <property type="evidence" value="ECO:0007669"/>
    <property type="project" value="InterPro"/>
</dbReference>
<feature type="domain" description="Transposase IS110-like N-terminal" evidence="1">
    <location>
        <begin position="37"/>
        <end position="193"/>
    </location>
</feature>
<name>A0A543PMG5_9MICO</name>
<dbReference type="PANTHER" id="PTHR33055:SF3">
    <property type="entry name" value="PUTATIVE TRANSPOSASE FOR IS117-RELATED"/>
    <property type="match status" value="1"/>
</dbReference>
<protein>
    <submittedName>
        <fullName evidence="3">Transposase</fullName>
    </submittedName>
</protein>
<reference evidence="3 4" key="1">
    <citation type="submission" date="2019-06" db="EMBL/GenBank/DDBJ databases">
        <title>Sequencing the genomes of 1000 actinobacteria strains.</title>
        <authorList>
            <person name="Klenk H.-P."/>
        </authorList>
    </citation>
    <scope>NUCLEOTIDE SEQUENCE [LARGE SCALE GENOMIC DNA]</scope>
    <source>
        <strain evidence="3 4">DSM 21776</strain>
    </source>
</reference>
<dbReference type="PANTHER" id="PTHR33055">
    <property type="entry name" value="TRANSPOSASE FOR INSERTION SEQUENCE ELEMENT IS1111A"/>
    <property type="match status" value="1"/>
</dbReference>
<accession>A0A543PMG5</accession>
<dbReference type="InterPro" id="IPR047650">
    <property type="entry name" value="Transpos_IS110"/>
</dbReference>
<dbReference type="GO" id="GO:0004803">
    <property type="term" value="F:transposase activity"/>
    <property type="evidence" value="ECO:0007669"/>
    <property type="project" value="InterPro"/>
</dbReference>
<dbReference type="InterPro" id="IPR003346">
    <property type="entry name" value="Transposase_20"/>
</dbReference>
<sequence>MPHLVVSTDPLGRGPGGLGSLHVVPIEVKEVVALIFVGNDWAEDHHDVLVMNEAGKKLAARRLPEGVAGVSAFHALLAEHAEDPREVMVGIETDHGLWVASLVAAGYRVYAVNPKAVSRYRDRHHVGGGKSDTGDAKVLADLVRTDAHNHRVVAGDSDQVQGIKVLARAQQSLVWLRTRETNRLRNALRDFYPAALAAFEDLHDRDALAVLSRAPDPETAARLTRPKLRAALRAGGRRRNLDTVTERIHAVLRTEQLHAPEAVAAAYASVVTAQVAIITAVNTQLTELEAQLERRFEQHPDADILLSLPGLSDVLGARVLGEFGDDPERFTDAKSRRNYAGTSPITIASGKKRAVLARHARNTRLYDAIDQWAFCSLQPSLGARAYYDQRRAAGDTHHQALRALGNHWVGILHGCLIHRTPYDEHTAWGHRQPLAA</sequence>
<dbReference type="Proteomes" id="UP000320085">
    <property type="component" value="Unassembled WGS sequence"/>
</dbReference>
<dbReference type="Pfam" id="PF02371">
    <property type="entry name" value="Transposase_20"/>
    <property type="match status" value="1"/>
</dbReference>
<proteinExistence type="predicted"/>
<dbReference type="Pfam" id="PF01548">
    <property type="entry name" value="DEDD_Tnp_IS110"/>
    <property type="match status" value="1"/>
</dbReference>
<evidence type="ECO:0000259" key="1">
    <source>
        <dbReference type="Pfam" id="PF01548"/>
    </source>
</evidence>
<comment type="caution">
    <text evidence="3">The sequence shown here is derived from an EMBL/GenBank/DDBJ whole genome shotgun (WGS) entry which is preliminary data.</text>
</comment>
<evidence type="ECO:0000313" key="3">
    <source>
        <dbReference type="EMBL" id="TQN45270.1"/>
    </source>
</evidence>
<evidence type="ECO:0000313" key="4">
    <source>
        <dbReference type="Proteomes" id="UP000320085"/>
    </source>
</evidence>
<dbReference type="EMBL" id="VFQF01000003">
    <property type="protein sequence ID" value="TQN45270.1"/>
    <property type="molecule type" value="Genomic_DNA"/>
</dbReference>
<organism evidence="3 4">
    <name type="scientific">Humibacillus xanthopallidus</name>
    <dbReference type="NCBI Taxonomy" id="412689"/>
    <lineage>
        <taxon>Bacteria</taxon>
        <taxon>Bacillati</taxon>
        <taxon>Actinomycetota</taxon>
        <taxon>Actinomycetes</taxon>
        <taxon>Micrococcales</taxon>
        <taxon>Intrasporangiaceae</taxon>
        <taxon>Humibacillus</taxon>
    </lineage>
</organism>
<dbReference type="InterPro" id="IPR002525">
    <property type="entry name" value="Transp_IS110-like_N"/>
</dbReference>
<dbReference type="GO" id="GO:0003677">
    <property type="term" value="F:DNA binding"/>
    <property type="evidence" value="ECO:0007669"/>
    <property type="project" value="InterPro"/>
</dbReference>